<dbReference type="Proteomes" id="UP000807769">
    <property type="component" value="Unassembled WGS sequence"/>
</dbReference>
<organism evidence="3 4">
    <name type="scientific">Suillus subaureus</name>
    <dbReference type="NCBI Taxonomy" id="48587"/>
    <lineage>
        <taxon>Eukaryota</taxon>
        <taxon>Fungi</taxon>
        <taxon>Dikarya</taxon>
        <taxon>Basidiomycota</taxon>
        <taxon>Agaricomycotina</taxon>
        <taxon>Agaricomycetes</taxon>
        <taxon>Agaricomycetidae</taxon>
        <taxon>Boletales</taxon>
        <taxon>Suillineae</taxon>
        <taxon>Suillaceae</taxon>
        <taxon>Suillus</taxon>
    </lineage>
</organism>
<feature type="compositionally biased region" description="Basic and acidic residues" evidence="1">
    <location>
        <begin position="464"/>
        <end position="475"/>
    </location>
</feature>
<feature type="compositionally biased region" description="Basic and acidic residues" evidence="1">
    <location>
        <begin position="838"/>
        <end position="857"/>
    </location>
</feature>
<proteinExistence type="predicted"/>
<dbReference type="EMBL" id="JABBWG010000020">
    <property type="protein sequence ID" value="KAG1814694.1"/>
    <property type="molecule type" value="Genomic_DNA"/>
</dbReference>
<feature type="compositionally biased region" description="Polar residues" evidence="1">
    <location>
        <begin position="57"/>
        <end position="66"/>
    </location>
</feature>
<gene>
    <name evidence="3" type="ORF">BJ212DRAFT_1463065</name>
</gene>
<evidence type="ECO:0000313" key="4">
    <source>
        <dbReference type="Proteomes" id="UP000807769"/>
    </source>
</evidence>
<feature type="compositionally biased region" description="Polar residues" evidence="1">
    <location>
        <begin position="977"/>
        <end position="991"/>
    </location>
</feature>
<sequence length="1149" mass="125270">MTPNPTFATLRALHALMGDALDDIHRIFSDSSTPHSSQCSSPAFPDSPEPVSVPATPMSSTFSTQASSYGTPLSPLSNLQHDYPSPFLPYVSSSPAEKLAACPAASAAATRIIAAAGQITSIVQKPFLFMSDASMVYTLPACLRLIEHLHVVEILRDAEDERQRLLYELRIIAELQSQSEPVMADQIALGNGSNVPNHNSVKGLASRPSFTRDAPTKAEEKALQLEGVHVKDISRIITERTGGLCCVDSVRLAHPLRLLSTHHILRETAPDTFALTRVASLLDSGKSVADVFANPEKKYEDTSGIAAFVGMCTDELFKSAAYLTEAFTGVQLPLAPPGTFNLAFNTPVPFFECGGDPGKSFRLERFSQAMIGTSGWEAPGAILTGFDWLSLPRGSTIVDVGGGIGSTTMILARAFGGNPGRRGSVSSDEAEDTVENNSSVPQRSCNELTPRKSRRGLKSFASRGDLKSHTSRTDLKYTNLKSARSHADLRLQSSQGELSARQSTVPSCEDQDMQFRFIVQDRPVVVGLGLDAWRAQCPEMLESGQVTFCDHDFFLPQPPLPSSDLNRHPAVYILRVVLHDWPDARARHVLLNLRLASGPETRLIIADHVLPLACVDEGVRSAKHEHQKSEGEKWTLDSVLAHLEGAHGTLAPAPLLPNLGKGSATPFSMDIVMHITFNGKERTLRELCALALSSGWRIARVTYSKGSHFGHLVCEPVDIPEDAFSILPRRPISDPAMDLSFECAEPSEDDEHEGPRTAQEMYANKLPSSLGSRPISTAILPLLPSPILERSSSRCGTPTFGSRVFLPRPDEIPSGKSKSYSLGRRWLKARGLGVRTVVEKQKRREEGARKADEHDDQSGQYGSPQHSRVWWKKAPPASPVAEERAGDASIPRSPLRLRRGTLTTPELSPPLPLPSPRIPTQYNFPAHRTTPSIQSNFQSDGSSSAPRSRRPSVASLTRKLNFSPFARRQSIVDGAAQRSSDASASPQSATFDTAYVRSADQEKKLRHQPSSPMMQKHHPGDDREHGIRHHPSAPHLKGRSTRTEEPPPLPTAPKIVRDDGSSSVPRKSSLLSSPIFSGSRSSLSTTTSRQRSRSILSNTPPLIRAPSTPADPTSPKPKRQPSTPKLPRRLSIPMLRRKRSQSLTAERDT</sequence>
<dbReference type="InterPro" id="IPR029063">
    <property type="entry name" value="SAM-dependent_MTases_sf"/>
</dbReference>
<keyword evidence="4" id="KW-1185">Reference proteome</keyword>
<dbReference type="SUPFAM" id="SSF53335">
    <property type="entry name" value="S-adenosyl-L-methionine-dependent methyltransferases"/>
    <property type="match status" value="1"/>
</dbReference>
<feature type="region of interest" description="Disordered" evidence="1">
    <location>
        <begin position="417"/>
        <end position="475"/>
    </location>
</feature>
<feature type="compositionally biased region" description="Low complexity" evidence="1">
    <location>
        <begin position="942"/>
        <end position="955"/>
    </location>
</feature>
<dbReference type="RefSeq" id="XP_041192030.1">
    <property type="nucleotide sequence ID" value="XM_041338942.1"/>
</dbReference>
<dbReference type="PANTHER" id="PTHR43712:SF2">
    <property type="entry name" value="O-METHYLTRANSFERASE CICE"/>
    <property type="match status" value="1"/>
</dbReference>
<evidence type="ECO:0000313" key="3">
    <source>
        <dbReference type="EMBL" id="KAG1814694.1"/>
    </source>
</evidence>
<dbReference type="InterPro" id="IPR036388">
    <property type="entry name" value="WH-like_DNA-bd_sf"/>
</dbReference>
<protein>
    <recommendedName>
        <fullName evidence="2">CTF/NF-I domain-containing protein</fullName>
    </recommendedName>
</protein>
<feature type="domain" description="CTF/NF-I" evidence="2">
    <location>
        <begin position="97"/>
        <end position="290"/>
    </location>
</feature>
<feature type="region of interest" description="Disordered" evidence="1">
    <location>
        <begin position="31"/>
        <end position="66"/>
    </location>
</feature>
<reference evidence="3" key="1">
    <citation type="journal article" date="2020" name="New Phytol.">
        <title>Comparative genomics reveals dynamic genome evolution in host specialist ectomycorrhizal fungi.</title>
        <authorList>
            <person name="Lofgren L.A."/>
            <person name="Nguyen N.H."/>
            <person name="Vilgalys R."/>
            <person name="Ruytinx J."/>
            <person name="Liao H.L."/>
            <person name="Branco S."/>
            <person name="Kuo A."/>
            <person name="LaButti K."/>
            <person name="Lipzen A."/>
            <person name="Andreopoulos W."/>
            <person name="Pangilinan J."/>
            <person name="Riley R."/>
            <person name="Hundley H."/>
            <person name="Na H."/>
            <person name="Barry K."/>
            <person name="Grigoriev I.V."/>
            <person name="Stajich J.E."/>
            <person name="Kennedy P.G."/>
        </authorList>
    </citation>
    <scope>NUCLEOTIDE SEQUENCE</scope>
    <source>
        <strain evidence="3">MN1</strain>
    </source>
</reference>
<dbReference type="GeneID" id="64632958"/>
<feature type="compositionally biased region" description="Basic residues" evidence="1">
    <location>
        <begin position="1026"/>
        <end position="1040"/>
    </location>
</feature>
<feature type="compositionally biased region" description="Low complexity" evidence="1">
    <location>
        <begin position="1061"/>
        <end position="1097"/>
    </location>
</feature>
<dbReference type="Gene3D" id="3.40.50.150">
    <property type="entry name" value="Vaccinia Virus protein VP39"/>
    <property type="match status" value="2"/>
</dbReference>
<accession>A0A9P7E8W1</accession>
<feature type="compositionally biased region" description="Low complexity" evidence="1">
    <location>
        <begin position="31"/>
        <end position="41"/>
    </location>
</feature>
<dbReference type="InterPro" id="IPR020604">
    <property type="entry name" value="CTF/NFI_DNA-bd-dom"/>
</dbReference>
<dbReference type="Gene3D" id="1.10.10.10">
    <property type="entry name" value="Winged helix-like DNA-binding domain superfamily/Winged helix DNA-binding domain"/>
    <property type="match status" value="1"/>
</dbReference>
<dbReference type="GO" id="GO:0005634">
    <property type="term" value="C:nucleus"/>
    <property type="evidence" value="ECO:0007669"/>
    <property type="project" value="InterPro"/>
</dbReference>
<feature type="compositionally biased region" description="Polar residues" evidence="1">
    <location>
        <begin position="929"/>
        <end position="941"/>
    </location>
</feature>
<dbReference type="Pfam" id="PF00891">
    <property type="entry name" value="Methyltransf_2"/>
    <property type="match status" value="1"/>
</dbReference>
<feature type="region of interest" description="Disordered" evidence="1">
    <location>
        <begin position="838"/>
        <end position="1149"/>
    </location>
</feature>
<dbReference type="PROSITE" id="PS51080">
    <property type="entry name" value="CTF_NFI_2"/>
    <property type="match status" value="1"/>
</dbReference>
<dbReference type="GO" id="GO:0003700">
    <property type="term" value="F:DNA-binding transcription factor activity"/>
    <property type="evidence" value="ECO:0007669"/>
    <property type="project" value="InterPro"/>
</dbReference>
<evidence type="ECO:0000259" key="2">
    <source>
        <dbReference type="PROSITE" id="PS51080"/>
    </source>
</evidence>
<dbReference type="PANTHER" id="PTHR43712">
    <property type="entry name" value="PUTATIVE (AFU_ORTHOLOGUE AFUA_4G14580)-RELATED"/>
    <property type="match status" value="1"/>
</dbReference>
<comment type="caution">
    <text evidence="3">The sequence shown here is derived from an EMBL/GenBank/DDBJ whole genome shotgun (WGS) entry which is preliminary data.</text>
</comment>
<dbReference type="AlphaFoldDB" id="A0A9P7E8W1"/>
<name>A0A9P7E8W1_9AGAM</name>
<dbReference type="InterPro" id="IPR001077">
    <property type="entry name" value="COMT_C"/>
</dbReference>
<dbReference type="GO" id="GO:0008171">
    <property type="term" value="F:O-methyltransferase activity"/>
    <property type="evidence" value="ECO:0007669"/>
    <property type="project" value="InterPro"/>
</dbReference>
<feature type="compositionally biased region" description="Polar residues" evidence="1">
    <location>
        <begin position="435"/>
        <end position="447"/>
    </location>
</feature>
<dbReference type="OrthoDB" id="2410195at2759"/>
<feature type="compositionally biased region" description="Pro residues" evidence="1">
    <location>
        <begin position="907"/>
        <end position="917"/>
    </location>
</feature>
<evidence type="ECO:0000256" key="1">
    <source>
        <dbReference type="SAM" id="MobiDB-lite"/>
    </source>
</evidence>
<feature type="region of interest" description="Disordered" evidence="1">
    <location>
        <begin position="791"/>
        <end position="818"/>
    </location>
</feature>